<evidence type="ECO:0000313" key="3">
    <source>
        <dbReference type="EMBL" id="KAK2846160.1"/>
    </source>
</evidence>
<feature type="compositionally biased region" description="Polar residues" evidence="1">
    <location>
        <begin position="355"/>
        <end position="364"/>
    </location>
</feature>
<dbReference type="EMBL" id="JAVHJS010000010">
    <property type="protein sequence ID" value="KAK2846160.1"/>
    <property type="molecule type" value="Genomic_DNA"/>
</dbReference>
<accession>A0AA88MWP1</accession>
<dbReference type="InterPro" id="IPR031600">
    <property type="entry name" value="DUF4706"/>
</dbReference>
<feature type="region of interest" description="Disordered" evidence="1">
    <location>
        <begin position="329"/>
        <end position="364"/>
    </location>
</feature>
<keyword evidence="4" id="KW-1185">Reference proteome</keyword>
<feature type="compositionally biased region" description="Basic and acidic residues" evidence="1">
    <location>
        <begin position="197"/>
        <end position="215"/>
    </location>
</feature>
<sequence length="382" mass="41507">MAATAMDGAAVDARVSEAKKHEYFSSINSMARKIMQEREKIKETYGSAWEDMSPTEQDSAIDDGMMEPKVRARYAMHRTDREQVVCYPKMLIQTGQKTVHFGEEDLTWQDEHSAPFSWETKSQLEFSVIAGALESASSSVIESKPKTSQSSKLPGIEGSGQVRRDEESSFWKLSAERSRLEGEKADFQSLTPSQIKSMEKGEKPLYLRSESREGQEPAAPRPIKPRVSKPPAPPPPAPISMNPAPLSVTPAALSVTQAPLNVTQAPLSVTPAALSVTQAPLSVTPVALNMTKAPLSVTPSPLNLNPAPAAPLGGWERAQSTLPSVSSTLDDVFSPGLGPKTPFESTKDREKEDNVQTGSPAFSQYNTSSSILKTGFDFLDNW</sequence>
<feature type="region of interest" description="Disordered" evidence="1">
    <location>
        <begin position="181"/>
        <end position="243"/>
    </location>
</feature>
<name>A0AA88MWP1_TACVA</name>
<protein>
    <recommendedName>
        <fullName evidence="2">DUF4706 domain-containing protein</fullName>
    </recommendedName>
</protein>
<feature type="region of interest" description="Disordered" evidence="1">
    <location>
        <begin position="137"/>
        <end position="169"/>
    </location>
</feature>
<dbReference type="PANTHER" id="PTHR34394:SF1">
    <property type="entry name" value="SIMILAR TO RIKEN CDNA 2310022B05"/>
    <property type="match status" value="1"/>
</dbReference>
<feature type="compositionally biased region" description="Basic and acidic residues" evidence="1">
    <location>
        <begin position="345"/>
        <end position="354"/>
    </location>
</feature>
<proteinExistence type="predicted"/>
<organism evidence="3 4">
    <name type="scientific">Tachysurus vachellii</name>
    <name type="common">Darkbarbel catfish</name>
    <name type="synonym">Pelteobagrus vachellii</name>
    <dbReference type="NCBI Taxonomy" id="175792"/>
    <lineage>
        <taxon>Eukaryota</taxon>
        <taxon>Metazoa</taxon>
        <taxon>Chordata</taxon>
        <taxon>Craniata</taxon>
        <taxon>Vertebrata</taxon>
        <taxon>Euteleostomi</taxon>
        <taxon>Actinopterygii</taxon>
        <taxon>Neopterygii</taxon>
        <taxon>Teleostei</taxon>
        <taxon>Ostariophysi</taxon>
        <taxon>Siluriformes</taxon>
        <taxon>Bagridae</taxon>
        <taxon>Tachysurus</taxon>
    </lineage>
</organism>
<dbReference type="PANTHER" id="PTHR34394">
    <property type="entry name" value="SIMILAR TO RIKEN CDNA 2310022B05"/>
    <property type="match status" value="1"/>
</dbReference>
<feature type="compositionally biased region" description="Pro residues" evidence="1">
    <location>
        <begin position="228"/>
        <end position="238"/>
    </location>
</feature>
<feature type="domain" description="DUF4706" evidence="2">
    <location>
        <begin position="22"/>
        <end position="127"/>
    </location>
</feature>
<reference evidence="3" key="1">
    <citation type="submission" date="2023-08" db="EMBL/GenBank/DDBJ databases">
        <title>Pelteobagrus vachellii genome.</title>
        <authorList>
            <person name="Liu H."/>
        </authorList>
    </citation>
    <scope>NUCLEOTIDE SEQUENCE</scope>
    <source>
        <strain evidence="3">PRFRI_2022a</strain>
        <tissue evidence="3">Muscle</tissue>
    </source>
</reference>
<dbReference type="AlphaFoldDB" id="A0AA88MWP1"/>
<dbReference type="Proteomes" id="UP001187315">
    <property type="component" value="Unassembled WGS sequence"/>
</dbReference>
<feature type="compositionally biased region" description="Polar residues" evidence="1">
    <location>
        <begin position="137"/>
        <end position="152"/>
    </location>
</feature>
<dbReference type="Pfam" id="PF15797">
    <property type="entry name" value="DUF4706"/>
    <property type="match status" value="1"/>
</dbReference>
<evidence type="ECO:0000313" key="4">
    <source>
        <dbReference type="Proteomes" id="UP001187315"/>
    </source>
</evidence>
<comment type="caution">
    <text evidence="3">The sequence shown here is derived from an EMBL/GenBank/DDBJ whole genome shotgun (WGS) entry which is preliminary data.</text>
</comment>
<evidence type="ECO:0000259" key="2">
    <source>
        <dbReference type="Pfam" id="PF15797"/>
    </source>
</evidence>
<evidence type="ECO:0000256" key="1">
    <source>
        <dbReference type="SAM" id="MobiDB-lite"/>
    </source>
</evidence>
<gene>
    <name evidence="3" type="ORF">Q7C36_011014</name>
</gene>